<gene>
    <name evidence="1" type="ORF">GCM10011379_40440</name>
</gene>
<dbReference type="AlphaFoldDB" id="A0A917J0F9"/>
<dbReference type="Proteomes" id="UP000627292">
    <property type="component" value="Unassembled WGS sequence"/>
</dbReference>
<comment type="caution">
    <text evidence="1">The sequence shown here is derived from an EMBL/GenBank/DDBJ whole genome shotgun (WGS) entry which is preliminary data.</text>
</comment>
<reference evidence="1" key="1">
    <citation type="journal article" date="2014" name="Int. J. Syst. Evol. Microbiol.">
        <title>Complete genome sequence of Corynebacterium casei LMG S-19264T (=DSM 44701T), isolated from a smear-ripened cheese.</title>
        <authorList>
            <consortium name="US DOE Joint Genome Institute (JGI-PGF)"/>
            <person name="Walter F."/>
            <person name="Albersmeier A."/>
            <person name="Kalinowski J."/>
            <person name="Ruckert C."/>
        </authorList>
    </citation>
    <scope>NUCLEOTIDE SEQUENCE</scope>
    <source>
        <strain evidence="1">CGMCC 1.15290</strain>
    </source>
</reference>
<protein>
    <recommendedName>
        <fullName evidence="3">Methane oxygenase PmoA</fullName>
    </recommendedName>
</protein>
<dbReference type="InterPro" id="IPR029475">
    <property type="entry name" value="DUF6807"/>
</dbReference>
<sequence>MDRVQVIKNDTAHKVDILINNQLFTSLCYQDSLEKPVLYPVYAANGTLVTRGYPPLPGEPVDHPHHTGIWFNYESVNGLDFWNNSTAIPEEKKSRYGWIKTDKIKQVRSGKEGIVDYHSNWTNQGNQVLLEENTRLVFSGNNHQRIIDRVTTLTANTAVFMKDVKDGLLGMRVTRALQMYPHPKSKVAANDTAFTENGNYLSAAGKQGDAVWSSRAAWCLLYGKVGADSVSIAIIDHSKNINYPAFWHARGYGLFAVNPLGEAVFTNGRSALNLRLQKGESLTFRYRIVIANGNQTLLPEQINQLAGAFEANALLQQPEAKK</sequence>
<organism evidence="1 2">
    <name type="scientific">Filimonas zeae</name>
    <dbReference type="NCBI Taxonomy" id="1737353"/>
    <lineage>
        <taxon>Bacteria</taxon>
        <taxon>Pseudomonadati</taxon>
        <taxon>Bacteroidota</taxon>
        <taxon>Chitinophagia</taxon>
        <taxon>Chitinophagales</taxon>
        <taxon>Chitinophagaceae</taxon>
        <taxon>Filimonas</taxon>
    </lineage>
</organism>
<dbReference type="EMBL" id="BMIB01000004">
    <property type="protein sequence ID" value="GGH76104.1"/>
    <property type="molecule type" value="Genomic_DNA"/>
</dbReference>
<accession>A0A917J0F9</accession>
<proteinExistence type="predicted"/>
<evidence type="ECO:0000313" key="1">
    <source>
        <dbReference type="EMBL" id="GGH76104.1"/>
    </source>
</evidence>
<keyword evidence="2" id="KW-1185">Reference proteome</keyword>
<evidence type="ECO:0008006" key="3">
    <source>
        <dbReference type="Google" id="ProtNLM"/>
    </source>
</evidence>
<name>A0A917J0F9_9BACT</name>
<reference evidence="1" key="2">
    <citation type="submission" date="2020-09" db="EMBL/GenBank/DDBJ databases">
        <authorList>
            <person name="Sun Q."/>
            <person name="Zhou Y."/>
        </authorList>
    </citation>
    <scope>NUCLEOTIDE SEQUENCE</scope>
    <source>
        <strain evidence="1">CGMCC 1.15290</strain>
    </source>
</reference>
<dbReference type="Pfam" id="PF14100">
    <property type="entry name" value="DUF6807"/>
    <property type="match status" value="1"/>
</dbReference>
<evidence type="ECO:0000313" key="2">
    <source>
        <dbReference type="Proteomes" id="UP000627292"/>
    </source>
</evidence>